<proteinExistence type="predicted"/>
<dbReference type="EnsemblPlants" id="QL08p004547:mrna">
    <property type="protein sequence ID" value="QL08p004547:mrna"/>
    <property type="gene ID" value="QL08p004547"/>
</dbReference>
<evidence type="ECO:0000313" key="2">
    <source>
        <dbReference type="EnsemblPlants" id="QL08p004547:mrna"/>
    </source>
</evidence>
<dbReference type="Pfam" id="PF00078">
    <property type="entry name" value="RVT_1"/>
    <property type="match status" value="1"/>
</dbReference>
<evidence type="ECO:0000259" key="1">
    <source>
        <dbReference type="PROSITE" id="PS50878"/>
    </source>
</evidence>
<reference evidence="2 3" key="1">
    <citation type="journal article" date="2016" name="G3 (Bethesda)">
        <title>First Draft Assembly and Annotation of the Genome of a California Endemic Oak Quercus lobata Nee (Fagaceae).</title>
        <authorList>
            <person name="Sork V.L."/>
            <person name="Fitz-Gibbon S.T."/>
            <person name="Puiu D."/>
            <person name="Crepeau M."/>
            <person name="Gugger P.F."/>
            <person name="Sherman R."/>
            <person name="Stevens K."/>
            <person name="Langley C.H."/>
            <person name="Pellegrini M."/>
            <person name="Salzberg S.L."/>
        </authorList>
    </citation>
    <scope>NUCLEOTIDE SEQUENCE [LARGE SCALE GENOMIC DNA]</scope>
    <source>
        <strain evidence="2 3">cv. SW786</strain>
    </source>
</reference>
<dbReference type="Proteomes" id="UP000594261">
    <property type="component" value="Chromosome 8"/>
</dbReference>
<dbReference type="PROSITE" id="PS50878">
    <property type="entry name" value="RT_POL"/>
    <property type="match status" value="1"/>
</dbReference>
<dbReference type="InParanoid" id="A0A7N2M7K9"/>
<evidence type="ECO:0000313" key="3">
    <source>
        <dbReference type="Proteomes" id="UP000594261"/>
    </source>
</evidence>
<name>A0A7N2M7K9_QUELO</name>
<accession>A0A7N2M7K9</accession>
<protein>
    <recommendedName>
        <fullName evidence="1">Reverse transcriptase domain-containing protein</fullName>
    </recommendedName>
</protein>
<dbReference type="InterPro" id="IPR000477">
    <property type="entry name" value="RT_dom"/>
</dbReference>
<reference evidence="2" key="2">
    <citation type="submission" date="2021-01" db="UniProtKB">
        <authorList>
            <consortium name="EnsemblPlants"/>
        </authorList>
    </citation>
    <scope>IDENTIFICATION</scope>
</reference>
<dbReference type="AlphaFoldDB" id="A0A7N2M7K9"/>
<dbReference type="PANTHER" id="PTHR33116">
    <property type="entry name" value="REVERSE TRANSCRIPTASE ZINC-BINDING DOMAIN-CONTAINING PROTEIN-RELATED-RELATED"/>
    <property type="match status" value="1"/>
</dbReference>
<dbReference type="EMBL" id="LRBV02000008">
    <property type="status" value="NOT_ANNOTATED_CDS"/>
    <property type="molecule type" value="Genomic_DNA"/>
</dbReference>
<dbReference type="OMA" id="NCARTSV"/>
<sequence>MRKMGFSNRWVDLIMACVGSTSYQVLVNGVPRGDIQPTRGIRQEDLLSPYLFLICWEALNQQLQHAARFEVIRGFSLCRNGPRISHLFFTDDTLLVCHASRVDLEVILQLLQLYELASGQKLNSEKTMVFFSKATMEERRVELVEFLGVNEVREYEKYLGLPAVMGRNKKESLNYIRERVWNKLQGGKRGVRELVSSHQYSKFLGMTDLGTVSHFTSYFVSRLQASSCPY</sequence>
<organism evidence="2 3">
    <name type="scientific">Quercus lobata</name>
    <name type="common">Valley oak</name>
    <dbReference type="NCBI Taxonomy" id="97700"/>
    <lineage>
        <taxon>Eukaryota</taxon>
        <taxon>Viridiplantae</taxon>
        <taxon>Streptophyta</taxon>
        <taxon>Embryophyta</taxon>
        <taxon>Tracheophyta</taxon>
        <taxon>Spermatophyta</taxon>
        <taxon>Magnoliopsida</taxon>
        <taxon>eudicotyledons</taxon>
        <taxon>Gunneridae</taxon>
        <taxon>Pentapetalae</taxon>
        <taxon>rosids</taxon>
        <taxon>fabids</taxon>
        <taxon>Fagales</taxon>
        <taxon>Fagaceae</taxon>
        <taxon>Quercus</taxon>
    </lineage>
</organism>
<dbReference type="Gramene" id="QL08p004547:mrna">
    <property type="protein sequence ID" value="QL08p004547:mrna"/>
    <property type="gene ID" value="QL08p004547"/>
</dbReference>
<dbReference type="PANTHER" id="PTHR33116:SF86">
    <property type="entry name" value="REVERSE TRANSCRIPTASE DOMAIN-CONTAINING PROTEIN"/>
    <property type="match status" value="1"/>
</dbReference>
<feature type="domain" description="Reverse transcriptase" evidence="1">
    <location>
        <begin position="1"/>
        <end position="151"/>
    </location>
</feature>
<keyword evidence="3" id="KW-1185">Reference proteome</keyword>